<feature type="transmembrane region" description="Helical" evidence="1">
    <location>
        <begin position="6"/>
        <end position="25"/>
    </location>
</feature>
<protein>
    <submittedName>
        <fullName evidence="2">Enolase</fullName>
    </submittedName>
</protein>
<dbReference type="AlphaFoldDB" id="A0A412Z0I8"/>
<feature type="transmembrane region" description="Helical" evidence="1">
    <location>
        <begin position="63"/>
        <end position="81"/>
    </location>
</feature>
<keyword evidence="1" id="KW-0472">Membrane</keyword>
<proteinExistence type="predicted"/>
<name>A0A412Z0I8_9FIRM</name>
<reference evidence="2 3" key="1">
    <citation type="submission" date="2018-08" db="EMBL/GenBank/DDBJ databases">
        <title>A genome reference for cultivated species of the human gut microbiota.</title>
        <authorList>
            <person name="Zou Y."/>
            <person name="Xue W."/>
            <person name="Luo G."/>
        </authorList>
    </citation>
    <scope>NUCLEOTIDE SEQUENCE [LARGE SCALE GENOMIC DNA]</scope>
    <source>
        <strain evidence="2 3">AF14-18</strain>
    </source>
</reference>
<comment type="caution">
    <text evidence="2">The sequence shown here is derived from an EMBL/GenBank/DDBJ whole genome shotgun (WGS) entry which is preliminary data.</text>
</comment>
<dbReference type="RefSeq" id="WP_054355296.1">
    <property type="nucleotide sequence ID" value="NZ_QRZM01000010.1"/>
</dbReference>
<dbReference type="InterPro" id="IPR032111">
    <property type="entry name" value="Clostridium_phage_holin"/>
</dbReference>
<dbReference type="Pfam" id="PF16079">
    <property type="entry name" value="Phage_holin_5_2"/>
    <property type="match status" value="1"/>
</dbReference>
<evidence type="ECO:0000313" key="3">
    <source>
        <dbReference type="Proteomes" id="UP000284543"/>
    </source>
</evidence>
<organism evidence="2 3">
    <name type="scientific">Enterocloster bolteae</name>
    <dbReference type="NCBI Taxonomy" id="208479"/>
    <lineage>
        <taxon>Bacteria</taxon>
        <taxon>Bacillati</taxon>
        <taxon>Bacillota</taxon>
        <taxon>Clostridia</taxon>
        <taxon>Lachnospirales</taxon>
        <taxon>Lachnospiraceae</taxon>
        <taxon>Enterocloster</taxon>
    </lineage>
</organism>
<evidence type="ECO:0000313" key="2">
    <source>
        <dbReference type="EMBL" id="RGV73401.1"/>
    </source>
</evidence>
<dbReference type="EMBL" id="QRZM01000010">
    <property type="protein sequence ID" value="RGV73401.1"/>
    <property type="molecule type" value="Genomic_DNA"/>
</dbReference>
<keyword evidence="1" id="KW-1133">Transmembrane helix</keyword>
<sequence length="86" mass="8652">MDFGIASVAGITVICYLAGMACKASARLRNEVIPVVCGVAGAALGVVGMYTMPDFPAQDVINAVAIGIVSGLAATGINQAVKQLKQ</sequence>
<gene>
    <name evidence="2" type="ORF">DWW02_21410</name>
</gene>
<feature type="transmembrane region" description="Helical" evidence="1">
    <location>
        <begin position="32"/>
        <end position="51"/>
    </location>
</feature>
<evidence type="ECO:0000256" key="1">
    <source>
        <dbReference type="SAM" id="Phobius"/>
    </source>
</evidence>
<keyword evidence="1" id="KW-0812">Transmembrane</keyword>
<dbReference type="Proteomes" id="UP000284543">
    <property type="component" value="Unassembled WGS sequence"/>
</dbReference>
<accession>A0A412Z0I8</accession>